<feature type="compositionally biased region" description="Acidic residues" evidence="1">
    <location>
        <begin position="337"/>
        <end position="349"/>
    </location>
</feature>
<proteinExistence type="predicted"/>
<dbReference type="PANTHER" id="PTHR34121">
    <property type="entry name" value="MYOSIN-11"/>
    <property type="match status" value="1"/>
</dbReference>
<gene>
    <name evidence="2" type="ORF">V6N11_072736</name>
</gene>
<feature type="compositionally biased region" description="Basic and acidic residues" evidence="1">
    <location>
        <begin position="298"/>
        <end position="309"/>
    </location>
</feature>
<dbReference type="EMBL" id="JBBPBN010000168">
    <property type="protein sequence ID" value="KAK8974401.1"/>
    <property type="molecule type" value="Genomic_DNA"/>
</dbReference>
<evidence type="ECO:0000313" key="2">
    <source>
        <dbReference type="EMBL" id="KAK8974401.1"/>
    </source>
</evidence>
<reference evidence="2 3" key="1">
    <citation type="journal article" date="2024" name="G3 (Bethesda)">
        <title>Genome assembly of Hibiscus sabdariffa L. provides insights into metabolisms of medicinal natural products.</title>
        <authorList>
            <person name="Kim T."/>
        </authorList>
    </citation>
    <scope>NUCLEOTIDE SEQUENCE [LARGE SCALE GENOMIC DNA]</scope>
    <source>
        <strain evidence="2">TK-2024</strain>
        <tissue evidence="2">Old leaves</tissue>
    </source>
</reference>
<evidence type="ECO:0000256" key="1">
    <source>
        <dbReference type="SAM" id="MobiDB-lite"/>
    </source>
</evidence>
<dbReference type="PANTHER" id="PTHR34121:SF1">
    <property type="entry name" value="FILAMIN-A-INTERACTING PROTEIN 1"/>
    <property type="match status" value="1"/>
</dbReference>
<sequence length="361" mass="40266">MQGSSSFRSLRQTVKRLEEAAISCRGPERAMMMRRWLFAIKEIEKLSEVPLKLKFHAGTRALLFKCSLRSLVLVKCGAALLEGKEVHNAVVSSVQDLASAFSSYQDEVLVKREELLQFVQSAITGLKISTDLLRKMSTLEGHDGASDSTTKVTIEALKEALAVIRNCCALEKILMKKKSLNSGDSPELHSLKVDKLKVLSESLASSCAKAEKRILDHRLQKEEALAVRVAKTTEVEGKEKEIVAEISMLERQRDELEADLKKEDTWLIQSKYAETKNKQVKPTLEIETPKLDTPIEATRPKPEATKDGPEAQPQLDPAAELAQLESEFGQGSHDYSADEIGDWEFDELERELRSGDSTPCK</sequence>
<feature type="region of interest" description="Disordered" evidence="1">
    <location>
        <begin position="292"/>
        <end position="361"/>
    </location>
</feature>
<keyword evidence="3" id="KW-1185">Reference proteome</keyword>
<evidence type="ECO:0000313" key="3">
    <source>
        <dbReference type="Proteomes" id="UP001396334"/>
    </source>
</evidence>
<protein>
    <submittedName>
        <fullName evidence="2">Uncharacterized protein</fullName>
    </submittedName>
</protein>
<dbReference type="Proteomes" id="UP001396334">
    <property type="component" value="Unassembled WGS sequence"/>
</dbReference>
<comment type="caution">
    <text evidence="2">The sequence shown here is derived from an EMBL/GenBank/DDBJ whole genome shotgun (WGS) entry which is preliminary data.</text>
</comment>
<organism evidence="2 3">
    <name type="scientific">Hibiscus sabdariffa</name>
    <name type="common">roselle</name>
    <dbReference type="NCBI Taxonomy" id="183260"/>
    <lineage>
        <taxon>Eukaryota</taxon>
        <taxon>Viridiplantae</taxon>
        <taxon>Streptophyta</taxon>
        <taxon>Embryophyta</taxon>
        <taxon>Tracheophyta</taxon>
        <taxon>Spermatophyta</taxon>
        <taxon>Magnoliopsida</taxon>
        <taxon>eudicotyledons</taxon>
        <taxon>Gunneridae</taxon>
        <taxon>Pentapetalae</taxon>
        <taxon>rosids</taxon>
        <taxon>malvids</taxon>
        <taxon>Malvales</taxon>
        <taxon>Malvaceae</taxon>
        <taxon>Malvoideae</taxon>
        <taxon>Hibiscus</taxon>
    </lineage>
</organism>
<name>A0ABR2NE73_9ROSI</name>
<accession>A0ABR2NE73</accession>